<dbReference type="InterPro" id="IPR043502">
    <property type="entry name" value="DNA/RNA_pol_sf"/>
</dbReference>
<name>H2ZUK5_LATCH</name>
<dbReference type="InParanoid" id="H2ZUK5"/>
<dbReference type="Gene3D" id="3.30.70.270">
    <property type="match status" value="1"/>
</dbReference>
<dbReference type="STRING" id="7897.ENSLACP00000001076"/>
<dbReference type="GO" id="GO:0004523">
    <property type="term" value="F:RNA-DNA hybrid ribonuclease activity"/>
    <property type="evidence" value="ECO:0007669"/>
    <property type="project" value="UniProtKB-EC"/>
</dbReference>
<dbReference type="InterPro" id="IPR000477">
    <property type="entry name" value="RT_dom"/>
</dbReference>
<dbReference type="FunFam" id="3.30.70.270:FF:000003">
    <property type="entry name" value="Transposon Ty3-G Gag-Pol polyprotein"/>
    <property type="match status" value="1"/>
</dbReference>
<dbReference type="Ensembl" id="ENSLACT00000001086.1">
    <property type="protein sequence ID" value="ENSLACP00000001076.1"/>
    <property type="gene ID" value="ENSLACG00000000964.1"/>
</dbReference>
<sequence>FEWTRMPFVLCNAPVTFQRLMETVLGDYVFDLLLIYLDDILVFSKDFDSHLERLQLVFNRLKKYGLQMKPSKCYLFRSEVPYLEHILSADGVKIDREKIKILEECQKQEGIERVILNA</sequence>
<comment type="similarity">
    <text evidence="1">Belongs to the beta type-B retroviral polymerase family. HERV class-II K(HML-2) pol subfamily.</text>
</comment>
<dbReference type="HOGENOM" id="CLU_000384_33_7_1"/>
<dbReference type="Pfam" id="PF00078">
    <property type="entry name" value="RVT_1"/>
    <property type="match status" value="1"/>
</dbReference>
<keyword evidence="5" id="KW-1185">Reference proteome</keyword>
<accession>H2ZUK5</accession>
<dbReference type="Proteomes" id="UP000008672">
    <property type="component" value="Unassembled WGS sequence"/>
</dbReference>
<organism evidence="4 5">
    <name type="scientific">Latimeria chalumnae</name>
    <name type="common">Coelacanth</name>
    <dbReference type="NCBI Taxonomy" id="7897"/>
    <lineage>
        <taxon>Eukaryota</taxon>
        <taxon>Metazoa</taxon>
        <taxon>Chordata</taxon>
        <taxon>Craniata</taxon>
        <taxon>Vertebrata</taxon>
        <taxon>Euteleostomi</taxon>
        <taxon>Coelacanthiformes</taxon>
        <taxon>Coelacanthidae</taxon>
        <taxon>Latimeria</taxon>
    </lineage>
</organism>
<evidence type="ECO:0000313" key="4">
    <source>
        <dbReference type="Ensembl" id="ENSLACP00000001076.1"/>
    </source>
</evidence>
<evidence type="ECO:0000256" key="1">
    <source>
        <dbReference type="ARBA" id="ARBA00010879"/>
    </source>
</evidence>
<dbReference type="PROSITE" id="PS50878">
    <property type="entry name" value="RT_POL"/>
    <property type="match status" value="1"/>
</dbReference>
<dbReference type="EMBL" id="AFYH01259799">
    <property type="status" value="NOT_ANNOTATED_CDS"/>
    <property type="molecule type" value="Genomic_DNA"/>
</dbReference>
<evidence type="ECO:0000259" key="3">
    <source>
        <dbReference type="PROSITE" id="PS50878"/>
    </source>
</evidence>
<dbReference type="CDD" id="cd01647">
    <property type="entry name" value="RT_LTR"/>
    <property type="match status" value="1"/>
</dbReference>
<dbReference type="PANTHER" id="PTHR24559">
    <property type="entry name" value="TRANSPOSON TY3-I GAG-POL POLYPROTEIN"/>
    <property type="match status" value="1"/>
</dbReference>
<dbReference type="eggNOG" id="KOG0017">
    <property type="taxonomic scope" value="Eukaryota"/>
</dbReference>
<dbReference type="InterPro" id="IPR053134">
    <property type="entry name" value="RNA-dir_DNA_polymerase"/>
</dbReference>
<reference evidence="4" key="3">
    <citation type="submission" date="2025-09" db="UniProtKB">
        <authorList>
            <consortium name="Ensembl"/>
        </authorList>
    </citation>
    <scope>IDENTIFICATION</scope>
</reference>
<dbReference type="GeneTree" id="ENSGT00940000165177"/>
<feature type="domain" description="Reverse transcriptase" evidence="3">
    <location>
        <begin position="1"/>
        <end position="87"/>
    </location>
</feature>
<dbReference type="SUPFAM" id="SSF56672">
    <property type="entry name" value="DNA/RNA polymerases"/>
    <property type="match status" value="1"/>
</dbReference>
<evidence type="ECO:0000313" key="5">
    <source>
        <dbReference type="Proteomes" id="UP000008672"/>
    </source>
</evidence>
<dbReference type="AlphaFoldDB" id="H2ZUK5"/>
<dbReference type="PANTHER" id="PTHR24559:SF435">
    <property type="entry name" value="RIBONUCLEASE H"/>
    <property type="match status" value="1"/>
</dbReference>
<dbReference type="InterPro" id="IPR043128">
    <property type="entry name" value="Rev_trsase/Diguanyl_cyclase"/>
</dbReference>
<dbReference type="OMA" id="EYCGHIV"/>
<evidence type="ECO:0000256" key="2">
    <source>
        <dbReference type="ARBA" id="ARBA00012180"/>
    </source>
</evidence>
<protein>
    <recommendedName>
        <fullName evidence="2">ribonuclease H</fullName>
        <ecNumber evidence="2">3.1.26.4</ecNumber>
    </recommendedName>
</protein>
<proteinExistence type="inferred from homology"/>
<dbReference type="EC" id="3.1.26.4" evidence="2"/>
<reference evidence="4" key="2">
    <citation type="submission" date="2025-08" db="UniProtKB">
        <authorList>
            <consortium name="Ensembl"/>
        </authorList>
    </citation>
    <scope>IDENTIFICATION</scope>
</reference>
<reference evidence="5" key="1">
    <citation type="submission" date="2011-08" db="EMBL/GenBank/DDBJ databases">
        <title>The draft genome of Latimeria chalumnae.</title>
        <authorList>
            <person name="Di Palma F."/>
            <person name="Alfoldi J."/>
            <person name="Johnson J."/>
            <person name="Berlin A."/>
            <person name="Gnerre S."/>
            <person name="Jaffe D."/>
            <person name="MacCallum I."/>
            <person name="Young S."/>
            <person name="Walker B.J."/>
            <person name="Lander E."/>
            <person name="Lindblad-Toh K."/>
        </authorList>
    </citation>
    <scope>NUCLEOTIDE SEQUENCE [LARGE SCALE GENOMIC DNA]</scope>
    <source>
        <strain evidence="5">Wild caught</strain>
    </source>
</reference>